<feature type="transmembrane region" description="Helical" evidence="2">
    <location>
        <begin position="83"/>
        <end position="107"/>
    </location>
</feature>
<keyword evidence="2" id="KW-0472">Membrane</keyword>
<accession>A0AAV5SX93</accession>
<feature type="transmembrane region" description="Helical" evidence="2">
    <location>
        <begin position="119"/>
        <end position="144"/>
    </location>
</feature>
<dbReference type="PANTHER" id="PTHR11238:SF9">
    <property type="entry name" value="PROMININ, ISOFORM D"/>
    <property type="match status" value="1"/>
</dbReference>
<name>A0AAV5SX93_9BILA</name>
<keyword evidence="2" id="KW-1133">Transmembrane helix</keyword>
<evidence type="ECO:0000313" key="3">
    <source>
        <dbReference type="EMBL" id="GMS87770.1"/>
    </source>
</evidence>
<dbReference type="PANTHER" id="PTHR11238">
    <property type="entry name" value="PROMININ ISOFORM D-RELATED"/>
    <property type="match status" value="1"/>
</dbReference>
<reference evidence="3" key="1">
    <citation type="submission" date="2023-10" db="EMBL/GenBank/DDBJ databases">
        <title>Genome assembly of Pristionchus species.</title>
        <authorList>
            <person name="Yoshida K."/>
            <person name="Sommer R.J."/>
        </authorList>
    </citation>
    <scope>NUCLEOTIDE SEQUENCE</scope>
    <source>
        <strain evidence="3">RS0144</strain>
    </source>
</reference>
<dbReference type="Proteomes" id="UP001432027">
    <property type="component" value="Unassembled WGS sequence"/>
</dbReference>
<dbReference type="EMBL" id="BTSX01000003">
    <property type="protein sequence ID" value="GMS87770.1"/>
    <property type="molecule type" value="Genomic_DNA"/>
</dbReference>
<comment type="caution">
    <text evidence="3">The sequence shown here is derived from an EMBL/GenBank/DDBJ whole genome shotgun (WGS) entry which is preliminary data.</text>
</comment>
<gene>
    <name evidence="3" type="ORF">PENTCL1PPCAC_9945</name>
</gene>
<feature type="region of interest" description="Disordered" evidence="1">
    <location>
        <begin position="704"/>
        <end position="732"/>
    </location>
</feature>
<evidence type="ECO:0000313" key="4">
    <source>
        <dbReference type="Proteomes" id="UP001432027"/>
    </source>
</evidence>
<keyword evidence="4" id="KW-1185">Reference proteome</keyword>
<keyword evidence="2" id="KW-0812">Transmembrane</keyword>
<evidence type="ECO:0000256" key="1">
    <source>
        <dbReference type="SAM" id="MobiDB-lite"/>
    </source>
</evidence>
<feature type="compositionally biased region" description="Low complexity" evidence="1">
    <location>
        <begin position="713"/>
        <end position="732"/>
    </location>
</feature>
<feature type="transmembrane region" description="Helical" evidence="2">
    <location>
        <begin position="672"/>
        <end position="693"/>
    </location>
</feature>
<feature type="non-terminal residue" evidence="3">
    <location>
        <position position="1"/>
    </location>
</feature>
<organism evidence="3 4">
    <name type="scientific">Pristionchus entomophagus</name>
    <dbReference type="NCBI Taxonomy" id="358040"/>
    <lineage>
        <taxon>Eukaryota</taxon>
        <taxon>Metazoa</taxon>
        <taxon>Ecdysozoa</taxon>
        <taxon>Nematoda</taxon>
        <taxon>Chromadorea</taxon>
        <taxon>Rhabditida</taxon>
        <taxon>Rhabditina</taxon>
        <taxon>Diplogasteromorpha</taxon>
        <taxon>Diplogasteroidea</taxon>
        <taxon>Neodiplogasteridae</taxon>
        <taxon>Pristionchus</taxon>
    </lineage>
</organism>
<proteinExistence type="predicted"/>
<feature type="transmembrane region" description="Helical" evidence="2">
    <location>
        <begin position="402"/>
        <end position="422"/>
    </location>
</feature>
<protein>
    <submittedName>
        <fullName evidence="3">Uncharacterized protein</fullName>
    </submittedName>
</protein>
<dbReference type="AlphaFoldDB" id="A0AAV5SX93"/>
<evidence type="ECO:0000256" key="2">
    <source>
        <dbReference type="SAM" id="Phobius"/>
    </source>
</evidence>
<feature type="transmembrane region" description="Helical" evidence="2">
    <location>
        <begin position="367"/>
        <end position="390"/>
    </location>
</feature>
<sequence>VALSNLEMDAIPEECIGSPPYNWVAANNGMVNFWDDFITSIVTLVSNHVSTDAVNSMGDFLFGKAPMSDAAYDVLVTQPTYLAFFWIGVVISVCSLGGAIALLFPCVRNWSTNKISSKTMAITGTVLALVSFLVILFGTIMYLISNINPSLAETQPQTLIDNVKSNIDAFMGMNGQNWCFFNATFNPLERQANQFEQELIDNFDKSTGLTAMSQVDFTTFADMLRDNSTVVDQIKEDLGKELEELQNMDDSDDAIDEVAMAIEAFTNISTMLTIDDLPQKVAGYGNNLLNFQAHIAFSIQSPSVSIEGYAWDSIRYKLGEPIFYTIRSVEVAMYNSSSLIARAASQTGFASTTAKEVIDSGWIFPRWGVVVLFAVALIVALVAIIAGIIFSASKSTTPSKGVSCFMFILGIIMLALTCLVMIPTITGMTFGYGTQTSFDPFFYDSSLRGLQTMTPRLPNFTIPYMNASSTHGFNLTTSFGELMVSCKKGDGTFFAAVVGNDADVLDVQAFKKAIDVPALSNEFDNELHINNKIDMETQDEIYNSLIAIKNAPDLEHGPADDRDHYNIIRISREINEWKSGLEPYIDQWLDAYNYQSGDVSFTDLTNTTTIKEIINNEMLELLVNLRDSVASAGQPLHDNLYVNGESCSNLYRSYTDAADVATKEVAGPVQGMWAAAGLAGIFFIPLGISLLCIGNAFRTGSADYQVHDHSSPKPHAAAAPAATTPATSPAPHHQNTIAIALPTTRVDAAPAVPTRSTSRDPWQTTFIPTDEFAPLPVAHFVDPLALPAARVPTSPATAAAPPVSPGAYRGMGSPYPVTAPSNRF</sequence>